<feature type="region of interest" description="Disordered" evidence="1">
    <location>
        <begin position="61"/>
        <end position="100"/>
    </location>
</feature>
<accession>A0A1S8AV87</accession>
<comment type="caution">
    <text evidence="2">The sequence shown here is derived from an EMBL/GenBank/DDBJ whole genome shotgun (WGS) entry which is preliminary data.</text>
</comment>
<dbReference type="Pfam" id="PF24033">
    <property type="entry name" value="DUF7342"/>
    <property type="match status" value="1"/>
</dbReference>
<dbReference type="InterPro" id="IPR036388">
    <property type="entry name" value="WH-like_DNA-bd_sf"/>
</dbReference>
<proteinExistence type="predicted"/>
<feature type="compositionally biased region" description="Acidic residues" evidence="1">
    <location>
        <begin position="13"/>
        <end position="24"/>
    </location>
</feature>
<evidence type="ECO:0000256" key="1">
    <source>
        <dbReference type="SAM" id="MobiDB-lite"/>
    </source>
</evidence>
<dbReference type="STRING" id="301967.A6E15_05305"/>
<dbReference type="RefSeq" id="WP_076144471.1">
    <property type="nucleotide sequence ID" value="NZ_LWLN01000001.1"/>
</dbReference>
<dbReference type="InterPro" id="IPR055766">
    <property type="entry name" value="DUF7342"/>
</dbReference>
<dbReference type="Gene3D" id="1.10.10.10">
    <property type="entry name" value="Winged helix-like DNA-binding domain superfamily/Winged helix DNA-binding domain"/>
    <property type="match status" value="1"/>
</dbReference>
<gene>
    <name evidence="2" type="ORF">A6E15_05305</name>
</gene>
<name>A0A1S8AV87_9EURY</name>
<protein>
    <submittedName>
        <fullName evidence="2">Transcriptional regulator</fullName>
    </submittedName>
</protein>
<organism evidence="2 3">
    <name type="scientific">Natrinema saccharevitans</name>
    <dbReference type="NCBI Taxonomy" id="301967"/>
    <lineage>
        <taxon>Archaea</taxon>
        <taxon>Methanobacteriati</taxon>
        <taxon>Methanobacteriota</taxon>
        <taxon>Stenosarchaea group</taxon>
        <taxon>Halobacteria</taxon>
        <taxon>Halobacteriales</taxon>
        <taxon>Natrialbaceae</taxon>
        <taxon>Natrinema</taxon>
    </lineage>
</organism>
<feature type="compositionally biased region" description="Basic and acidic residues" evidence="1">
    <location>
        <begin position="1"/>
        <end position="10"/>
    </location>
</feature>
<evidence type="ECO:0000313" key="3">
    <source>
        <dbReference type="Proteomes" id="UP000189370"/>
    </source>
</evidence>
<dbReference type="Proteomes" id="UP000189370">
    <property type="component" value="Unassembled WGS sequence"/>
</dbReference>
<feature type="region of interest" description="Disordered" evidence="1">
    <location>
        <begin position="1"/>
        <end position="24"/>
    </location>
</feature>
<reference evidence="3" key="1">
    <citation type="submission" date="2016-04" db="EMBL/GenBank/DDBJ databases">
        <authorList>
            <person name="Chen S.-C."/>
            <person name="Lai M.-C."/>
        </authorList>
    </citation>
    <scope>NUCLEOTIDE SEQUENCE [LARGE SCALE GENOMIC DNA]</scope>
    <source>
        <strain evidence="3">AB14</strain>
    </source>
</reference>
<evidence type="ECO:0000313" key="2">
    <source>
        <dbReference type="EMBL" id="OLZ40439.1"/>
    </source>
</evidence>
<dbReference type="OrthoDB" id="240032at2157"/>
<dbReference type="EMBL" id="LWLN01000001">
    <property type="protein sequence ID" value="OLZ40439.1"/>
    <property type="molecule type" value="Genomic_DNA"/>
</dbReference>
<sequence>MSEDGPRVADLEPFPETDADDEVNDAAETEWRAATTAFERVDAVLGRTTDWQRASEIADRARVSEPTARKHLTALAETGRAATKETGTGKRFRRDPDRRRLERVQRLADDHSRAELERSIREMKARIREFEERYDATGPDELVDRLEPDDQDGWDDLSRWKTTRRNLAFAKTARSFAETRLVDARSTETRHTENA</sequence>
<dbReference type="AlphaFoldDB" id="A0A1S8AV87"/>
<keyword evidence="3" id="KW-1185">Reference proteome</keyword>